<keyword evidence="2" id="KW-0812">Transmembrane</keyword>
<dbReference type="FunFam" id="2.60.40.60:FF:000464">
    <property type="entry name" value="Protocadherin extracellular domain"/>
    <property type="match status" value="1"/>
</dbReference>
<evidence type="ECO:0000256" key="1">
    <source>
        <dbReference type="ARBA" id="ARBA00004167"/>
    </source>
</evidence>
<dbReference type="SUPFAM" id="SSF49313">
    <property type="entry name" value="Cadherin-like"/>
    <property type="match status" value="1"/>
</dbReference>
<comment type="caution">
    <text evidence="8">The sequence shown here is derived from an EMBL/GenBank/DDBJ whole genome shotgun (WGS) entry which is preliminary data.</text>
</comment>
<evidence type="ECO:0000313" key="9">
    <source>
        <dbReference type="Proteomes" id="UP000524187"/>
    </source>
</evidence>
<proteinExistence type="predicted"/>
<dbReference type="GO" id="GO:0005886">
    <property type="term" value="C:plasma membrane"/>
    <property type="evidence" value="ECO:0007669"/>
    <property type="project" value="TreeGrafter"/>
</dbReference>
<evidence type="ECO:0000259" key="7">
    <source>
        <dbReference type="PROSITE" id="PS50268"/>
    </source>
</evidence>
<feature type="non-terminal residue" evidence="8">
    <location>
        <position position="69"/>
    </location>
</feature>
<feature type="non-terminal residue" evidence="8">
    <location>
        <position position="1"/>
    </location>
</feature>
<dbReference type="PROSITE" id="PS50268">
    <property type="entry name" value="CADHERIN_2"/>
    <property type="match status" value="1"/>
</dbReference>
<evidence type="ECO:0000256" key="4">
    <source>
        <dbReference type="ARBA" id="ARBA00023136"/>
    </source>
</evidence>
<reference evidence="8 9" key="1">
    <citation type="submission" date="2019-09" db="EMBL/GenBank/DDBJ databases">
        <title>Bird 10,000 Genomes (B10K) Project - Family phase.</title>
        <authorList>
            <person name="Zhang G."/>
        </authorList>
    </citation>
    <scope>NUCLEOTIDE SEQUENCE [LARGE SCALE GENOMIC DNA]</scope>
    <source>
        <strain evidence="8">B10K-LSUMZ-50683</strain>
        <tissue evidence="8">Muscle</tissue>
    </source>
</reference>
<dbReference type="AlphaFoldDB" id="A0A7K8NQJ1"/>
<dbReference type="InterPro" id="IPR015919">
    <property type="entry name" value="Cadherin-like_sf"/>
</dbReference>
<organism evidence="8 9">
    <name type="scientific">Casuarius casuarius</name>
    <name type="common">Southern cassowary</name>
    <name type="synonym">Struthio casuarius</name>
    <dbReference type="NCBI Taxonomy" id="8787"/>
    <lineage>
        <taxon>Eukaryota</taxon>
        <taxon>Metazoa</taxon>
        <taxon>Chordata</taxon>
        <taxon>Craniata</taxon>
        <taxon>Vertebrata</taxon>
        <taxon>Euteleostomi</taxon>
        <taxon>Archelosauria</taxon>
        <taxon>Archosauria</taxon>
        <taxon>Dinosauria</taxon>
        <taxon>Saurischia</taxon>
        <taxon>Theropoda</taxon>
        <taxon>Coelurosauria</taxon>
        <taxon>Aves</taxon>
        <taxon>Palaeognathae</taxon>
        <taxon>Casuariiformes</taxon>
        <taxon>Casuariidae</taxon>
        <taxon>Casuarius</taxon>
    </lineage>
</organism>
<feature type="domain" description="Cadherin" evidence="7">
    <location>
        <begin position="17"/>
        <end position="69"/>
    </location>
</feature>
<keyword evidence="6" id="KW-0106">Calcium</keyword>
<protein>
    <submittedName>
        <fullName evidence="8">PCDAB protein</fullName>
    </submittedName>
</protein>
<dbReference type="PANTHER" id="PTHR24028">
    <property type="entry name" value="CADHERIN-87A"/>
    <property type="match status" value="1"/>
</dbReference>
<sequence>VVFTASSLFPASGRDRFVLDSSTGEVKLSGPLDFEDVRLYEIQVEAKDRGAPPLSGHCKVVVEVLDVND</sequence>
<accession>A0A7K8NQJ1</accession>
<dbReference type="EMBL" id="VWPT01000243">
    <property type="protein sequence ID" value="NXE55151.1"/>
    <property type="molecule type" value="Genomic_DNA"/>
</dbReference>
<keyword evidence="9" id="KW-1185">Reference proteome</keyword>
<dbReference type="CDD" id="cd11304">
    <property type="entry name" value="Cadherin_repeat"/>
    <property type="match status" value="1"/>
</dbReference>
<evidence type="ECO:0000256" key="6">
    <source>
        <dbReference type="PROSITE-ProRule" id="PRU00043"/>
    </source>
</evidence>
<keyword evidence="4" id="KW-0472">Membrane</keyword>
<dbReference type="Gene3D" id="2.60.40.60">
    <property type="entry name" value="Cadherins"/>
    <property type="match status" value="1"/>
</dbReference>
<keyword evidence="5" id="KW-0325">Glycoprotein</keyword>
<dbReference type="Proteomes" id="UP000524187">
    <property type="component" value="Unassembled WGS sequence"/>
</dbReference>
<dbReference type="Pfam" id="PF00028">
    <property type="entry name" value="Cadherin"/>
    <property type="match status" value="1"/>
</dbReference>
<dbReference type="InterPro" id="IPR002126">
    <property type="entry name" value="Cadherin-like_dom"/>
</dbReference>
<dbReference type="InterPro" id="IPR050174">
    <property type="entry name" value="Protocadherin/Cadherin-CA"/>
</dbReference>
<evidence type="ECO:0000313" key="8">
    <source>
        <dbReference type="EMBL" id="NXE55151.1"/>
    </source>
</evidence>
<comment type="subcellular location">
    <subcellularLocation>
        <location evidence="1">Membrane</location>
        <topology evidence="1">Single-pass membrane protein</topology>
    </subcellularLocation>
</comment>
<name>A0A7K8NQJ1_CASCA</name>
<dbReference type="GO" id="GO:0005509">
    <property type="term" value="F:calcium ion binding"/>
    <property type="evidence" value="ECO:0007669"/>
    <property type="project" value="UniProtKB-UniRule"/>
</dbReference>
<dbReference type="SMART" id="SM00112">
    <property type="entry name" value="CA"/>
    <property type="match status" value="1"/>
</dbReference>
<keyword evidence="3" id="KW-1133">Transmembrane helix</keyword>
<evidence type="ECO:0000256" key="2">
    <source>
        <dbReference type="ARBA" id="ARBA00022692"/>
    </source>
</evidence>
<dbReference type="PANTHER" id="PTHR24028:SF133">
    <property type="entry name" value="PROTOCADHERIN ALPHA-4"/>
    <property type="match status" value="1"/>
</dbReference>
<evidence type="ECO:0000256" key="3">
    <source>
        <dbReference type="ARBA" id="ARBA00022989"/>
    </source>
</evidence>
<dbReference type="GO" id="GO:0007156">
    <property type="term" value="P:homophilic cell adhesion via plasma membrane adhesion molecules"/>
    <property type="evidence" value="ECO:0007669"/>
    <property type="project" value="InterPro"/>
</dbReference>
<gene>
    <name evidence="8" type="primary">Pcdha11</name>
    <name evidence="8" type="ORF">CASCAS_R15374</name>
</gene>
<evidence type="ECO:0000256" key="5">
    <source>
        <dbReference type="ARBA" id="ARBA00023180"/>
    </source>
</evidence>
<dbReference type="PRINTS" id="PR00205">
    <property type="entry name" value="CADHERIN"/>
</dbReference>